<dbReference type="EC" id="1.1.1.42" evidence="4 19"/>
<evidence type="ECO:0000256" key="11">
    <source>
        <dbReference type="ARBA" id="ARBA00023002"/>
    </source>
</evidence>
<comment type="subunit">
    <text evidence="3">Homodimer.</text>
</comment>
<comment type="caution">
    <text evidence="21">The sequence shown here is derived from an EMBL/GenBank/DDBJ whole genome shotgun (WGS) entry which is preliminary data.</text>
</comment>
<evidence type="ECO:0000256" key="3">
    <source>
        <dbReference type="ARBA" id="ARBA00011738"/>
    </source>
</evidence>
<evidence type="ECO:0000256" key="8">
    <source>
        <dbReference type="ARBA" id="ARBA00022723"/>
    </source>
</evidence>
<feature type="modified residue" description="Phosphoserine" evidence="18">
    <location>
        <position position="112"/>
    </location>
</feature>
<evidence type="ECO:0000313" key="21">
    <source>
        <dbReference type="EMBL" id="MBC8336548.1"/>
    </source>
</evidence>
<dbReference type="GO" id="GO:0000287">
    <property type="term" value="F:magnesium ion binding"/>
    <property type="evidence" value="ECO:0007669"/>
    <property type="project" value="InterPro"/>
</dbReference>
<dbReference type="SUPFAM" id="SSF53659">
    <property type="entry name" value="Isocitrate/Isopropylmalate dehydrogenase-like"/>
    <property type="match status" value="1"/>
</dbReference>
<dbReference type="Proteomes" id="UP000614469">
    <property type="component" value="Unassembled WGS sequence"/>
</dbReference>
<evidence type="ECO:0000256" key="4">
    <source>
        <dbReference type="ARBA" id="ARBA00013013"/>
    </source>
</evidence>
<comment type="cofactor">
    <cofactor evidence="1">
        <name>Mn(2+)</name>
        <dbReference type="ChEBI" id="CHEBI:29035"/>
    </cofactor>
</comment>
<feature type="binding site" evidence="15">
    <location>
        <position position="402"/>
    </location>
    <ligand>
        <name>NADP(+)</name>
        <dbReference type="ChEBI" id="CHEBI:58349"/>
    </ligand>
</feature>
<feature type="binding site" evidence="14">
    <location>
        <position position="152"/>
    </location>
    <ligand>
        <name>D-threo-isocitrate</name>
        <dbReference type="ChEBI" id="CHEBI:15562"/>
    </ligand>
</feature>
<evidence type="ECO:0000256" key="12">
    <source>
        <dbReference type="ARBA" id="ARBA00023211"/>
    </source>
</evidence>
<keyword evidence="6 19" id="KW-0329">Glyoxylate bypass</keyword>
<dbReference type="NCBIfam" id="NF005425">
    <property type="entry name" value="PRK07006.1"/>
    <property type="match status" value="1"/>
</dbReference>
<accession>A0A8J6NHZ6</accession>
<evidence type="ECO:0000256" key="14">
    <source>
        <dbReference type="PIRSR" id="PIRSR604439-1"/>
    </source>
</evidence>
<reference evidence="21 22" key="1">
    <citation type="submission" date="2020-08" db="EMBL/GenBank/DDBJ databases">
        <title>Bridging the membrane lipid divide: bacteria of the FCB group superphylum have the potential to synthesize archaeal ether lipids.</title>
        <authorList>
            <person name="Villanueva L."/>
            <person name="Von Meijenfeldt F.A.B."/>
            <person name="Westbye A.B."/>
            <person name="Yadav S."/>
            <person name="Hopmans E.C."/>
            <person name="Dutilh B.E."/>
            <person name="Sinninghe Damste J.S."/>
        </authorList>
    </citation>
    <scope>NUCLEOTIDE SEQUENCE [LARGE SCALE GENOMIC DNA]</scope>
    <source>
        <strain evidence="21">NIOZ-UU36</strain>
    </source>
</reference>
<dbReference type="NCBIfam" id="NF005610">
    <property type="entry name" value="PRK07362.1"/>
    <property type="match status" value="1"/>
</dbReference>
<evidence type="ECO:0000256" key="19">
    <source>
        <dbReference type="RuleBase" id="RU004446"/>
    </source>
</evidence>
<feature type="binding site" evidence="14">
    <location>
        <position position="114"/>
    </location>
    <ligand>
        <name>D-threo-isocitrate</name>
        <dbReference type="ChEBI" id="CHEBI:15562"/>
    </ligand>
</feature>
<evidence type="ECO:0000256" key="15">
    <source>
        <dbReference type="PIRSR" id="PIRSR604439-2"/>
    </source>
</evidence>
<feature type="site" description="Critical for catalysis" evidence="17">
    <location>
        <position position="159"/>
    </location>
</feature>
<evidence type="ECO:0000256" key="1">
    <source>
        <dbReference type="ARBA" id="ARBA00001936"/>
    </source>
</evidence>
<comment type="catalytic activity">
    <reaction evidence="13">
        <text>D-threo-isocitrate + NADP(+) = 2-oxoglutarate + CO2 + NADPH</text>
        <dbReference type="Rhea" id="RHEA:19629"/>
        <dbReference type="ChEBI" id="CHEBI:15562"/>
        <dbReference type="ChEBI" id="CHEBI:16526"/>
        <dbReference type="ChEBI" id="CHEBI:16810"/>
        <dbReference type="ChEBI" id="CHEBI:57783"/>
        <dbReference type="ChEBI" id="CHEBI:58349"/>
        <dbReference type="EC" id="1.1.1.42"/>
    </reaction>
</comment>
<dbReference type="GO" id="GO:0006099">
    <property type="term" value="P:tricarboxylic acid cycle"/>
    <property type="evidence" value="ECO:0007669"/>
    <property type="project" value="UniProtKB-UniRule"/>
</dbReference>
<organism evidence="21 22">
    <name type="scientific">Candidatus Desulfolinea nitratireducens</name>
    <dbReference type="NCBI Taxonomy" id="2841698"/>
    <lineage>
        <taxon>Bacteria</taxon>
        <taxon>Bacillati</taxon>
        <taxon>Chloroflexota</taxon>
        <taxon>Anaerolineae</taxon>
        <taxon>Anaerolineales</taxon>
        <taxon>Anaerolineales incertae sedis</taxon>
        <taxon>Candidatus Desulfolinea</taxon>
    </lineage>
</organism>
<keyword evidence="8 19" id="KW-0479">Metal-binding</keyword>
<evidence type="ECO:0000256" key="16">
    <source>
        <dbReference type="PIRSR" id="PIRSR604439-3"/>
    </source>
</evidence>
<evidence type="ECO:0000256" key="5">
    <source>
        <dbReference type="ARBA" id="ARBA00019562"/>
    </source>
</evidence>
<feature type="binding site" evidence="16">
    <location>
        <position position="355"/>
    </location>
    <ligand>
        <name>Mg(2+)</name>
        <dbReference type="ChEBI" id="CHEBI:18420"/>
    </ligand>
</feature>
<keyword evidence="12 16" id="KW-0464">Manganese</keyword>
<dbReference type="GO" id="GO:0051287">
    <property type="term" value="F:NAD binding"/>
    <property type="evidence" value="ECO:0007669"/>
    <property type="project" value="InterPro"/>
</dbReference>
<dbReference type="NCBIfam" id="TIGR00183">
    <property type="entry name" value="prok_nadp_idh"/>
    <property type="match status" value="1"/>
</dbReference>
<feature type="binding site" evidence="14">
    <location>
        <position position="112"/>
    </location>
    <ligand>
        <name>D-threo-isocitrate</name>
        <dbReference type="ChEBI" id="CHEBI:15562"/>
    </ligand>
</feature>
<dbReference type="Gene3D" id="3.40.718.10">
    <property type="entry name" value="Isopropylmalate Dehydrogenase"/>
    <property type="match status" value="2"/>
</dbReference>
<dbReference type="AlphaFoldDB" id="A0A8J6NHZ6"/>
<keyword evidence="7 19" id="KW-0816">Tricarboxylic acid cycle</keyword>
<sequence length="468" mass="52320">MGYEKIKVPAEGAKITVNDGVLQVPENPVLPFIEGDGTGRDIWKASVRVFDAAVEKAYGGKRKVHWMEVYAGEKAYELFNEWLPAETITAFKEYIVGIKGPLTTPIGGGIRSLNVALRKLLDLYVCQRPVEYIEGVPSPVKHPEYVDMVIFRENTEDIYTGAEFEYGTEENKRFLAMLKEEFPEQYEKIRFPDTAGISIKPVSKEGTARLVRSAIKWSLDNGRKDVSLVHKGNIMKFTEGAFRAWGYEIAKGEFRNEIVTERETWILGNKEANPGLAVDENAKMIDPGFEMMAPDKQQEIIDEVKEAMGLWETHGDGKWKTKLRIRDTIADIVFQQTITRAKSFDVLATMNLNGDYLSDALAAQIGGMGIAPGANINYETGHAIFEATHGTAPKYADLDQVNPGSVILSGEMMFRYMGWHEVADLILKGMRGAVAAKTVTYDFDRLMDGATKVKCSEFGDAMIRHMDD</sequence>
<keyword evidence="9 16" id="KW-0460">Magnesium</keyword>
<dbReference type="PANTHER" id="PTHR43504">
    <property type="entry name" value="ISOCITRATE DEHYDROGENASE [NADP]"/>
    <property type="match status" value="1"/>
</dbReference>
<feature type="domain" description="Isopropylmalate dehydrogenase-like" evidence="20">
    <location>
        <begin position="29"/>
        <end position="462"/>
    </location>
</feature>
<evidence type="ECO:0000256" key="7">
    <source>
        <dbReference type="ARBA" id="ARBA00022532"/>
    </source>
</evidence>
<evidence type="ECO:0000256" key="9">
    <source>
        <dbReference type="ARBA" id="ARBA00022842"/>
    </source>
</evidence>
<evidence type="ECO:0000256" key="10">
    <source>
        <dbReference type="ARBA" id="ARBA00022857"/>
    </source>
</evidence>
<protein>
    <recommendedName>
        <fullName evidence="5 19">Isocitrate dehydrogenase [NADP]</fullName>
        <ecNumber evidence="4 19">1.1.1.42</ecNumber>
    </recommendedName>
</protein>
<dbReference type="InterPro" id="IPR019818">
    <property type="entry name" value="IsoCit/isopropylmalate_DH_CS"/>
</dbReference>
<dbReference type="PANTHER" id="PTHR43504:SF1">
    <property type="entry name" value="ISOCITRATE DEHYDROGENASE [NADP]"/>
    <property type="match status" value="1"/>
</dbReference>
<comment type="similarity">
    <text evidence="2">Belongs to the isocitrate and isopropylmalate dehydrogenases family.</text>
</comment>
<dbReference type="EMBL" id="JACNJN010000170">
    <property type="protein sequence ID" value="MBC8336548.1"/>
    <property type="molecule type" value="Genomic_DNA"/>
</dbReference>
<evidence type="ECO:0000256" key="13">
    <source>
        <dbReference type="ARBA" id="ARBA00023554"/>
    </source>
</evidence>
<evidence type="ECO:0000256" key="18">
    <source>
        <dbReference type="PIRSR" id="PIRSR604439-5"/>
    </source>
</evidence>
<keyword evidence="11 21" id="KW-0560">Oxidoreductase</keyword>
<feature type="binding site" evidence="14">
    <location>
        <position position="118"/>
    </location>
    <ligand>
        <name>D-threo-isocitrate</name>
        <dbReference type="ChEBI" id="CHEBI:15562"/>
    </ligand>
</feature>
<feature type="binding site" evidence="15">
    <location>
        <position position="103"/>
    </location>
    <ligand>
        <name>NADP(+)</name>
        <dbReference type="ChEBI" id="CHEBI:58349"/>
    </ligand>
</feature>
<keyword evidence="10 15" id="KW-0521">NADP</keyword>
<comment type="cofactor">
    <cofactor evidence="16">
        <name>Mg(2+)</name>
        <dbReference type="ChEBI" id="CHEBI:18420"/>
    </cofactor>
    <cofactor evidence="16">
        <name>Mn(2+)</name>
        <dbReference type="ChEBI" id="CHEBI:29035"/>
    </cofactor>
    <text evidence="16">Binds 1 Mg(2+) or Mn(2+) ion per subunit.</text>
</comment>
<dbReference type="GO" id="GO:0006097">
    <property type="term" value="P:glyoxylate cycle"/>
    <property type="evidence" value="ECO:0007669"/>
    <property type="project" value="UniProtKB-KW"/>
</dbReference>
<dbReference type="InterPro" id="IPR024084">
    <property type="entry name" value="IsoPropMal-DH-like_dom"/>
</dbReference>
<dbReference type="Pfam" id="PF00180">
    <property type="entry name" value="Iso_dh"/>
    <property type="match status" value="1"/>
</dbReference>
<evidence type="ECO:0000256" key="17">
    <source>
        <dbReference type="PIRSR" id="PIRSR604439-4"/>
    </source>
</evidence>
<evidence type="ECO:0000256" key="6">
    <source>
        <dbReference type="ARBA" id="ARBA00022435"/>
    </source>
</evidence>
<feature type="binding site" evidence="15">
    <location>
        <position position="441"/>
    </location>
    <ligand>
        <name>NADP(+)</name>
        <dbReference type="ChEBI" id="CHEBI:58349"/>
    </ligand>
</feature>
<dbReference type="GO" id="GO:0004450">
    <property type="term" value="F:isocitrate dehydrogenase (NADP+) activity"/>
    <property type="evidence" value="ECO:0007669"/>
    <property type="project" value="UniProtKB-UniRule"/>
</dbReference>
<dbReference type="SMART" id="SM01329">
    <property type="entry name" value="Iso_dh"/>
    <property type="match status" value="1"/>
</dbReference>
<feature type="site" description="Critical for catalysis" evidence="17">
    <location>
        <position position="231"/>
    </location>
</feature>
<feature type="binding site" evidence="15">
    <location>
        <begin position="389"/>
        <end position="395"/>
    </location>
    <ligand>
        <name>NADP(+)</name>
        <dbReference type="ChEBI" id="CHEBI:58349"/>
    </ligand>
</feature>
<evidence type="ECO:0000313" key="22">
    <source>
        <dbReference type="Proteomes" id="UP000614469"/>
    </source>
</evidence>
<dbReference type="InterPro" id="IPR004439">
    <property type="entry name" value="Isocitrate_DH_NADP_dimer_prok"/>
</dbReference>
<evidence type="ECO:0000256" key="2">
    <source>
        <dbReference type="ARBA" id="ARBA00007769"/>
    </source>
</evidence>
<feature type="binding site" evidence="14">
    <location>
        <position position="128"/>
    </location>
    <ligand>
        <name>D-threo-isocitrate</name>
        <dbReference type="ChEBI" id="CHEBI:15562"/>
    </ligand>
</feature>
<feature type="modified residue" description="N6-succinyllysine" evidence="18">
    <location>
        <position position="99"/>
    </location>
</feature>
<feature type="binding site" evidence="15">
    <location>
        <position position="445"/>
    </location>
    <ligand>
        <name>NADP(+)</name>
        <dbReference type="ChEBI" id="CHEBI:58349"/>
    </ligand>
</feature>
<evidence type="ECO:0000259" key="20">
    <source>
        <dbReference type="SMART" id="SM01329"/>
    </source>
</evidence>
<proteinExistence type="inferred from homology"/>
<name>A0A8J6NHZ6_9CHLR</name>
<dbReference type="PROSITE" id="PS00470">
    <property type="entry name" value="IDH_IMDH"/>
    <property type="match status" value="1"/>
</dbReference>
<feature type="modified residue" description="N6-acetyllysine" evidence="18">
    <location>
        <position position="141"/>
    </location>
</feature>
<gene>
    <name evidence="21" type="primary">icd</name>
    <name evidence="21" type="ORF">H8E29_14900</name>
</gene>